<comment type="caution">
    <text evidence="1">The sequence shown here is derived from an EMBL/GenBank/DDBJ whole genome shotgun (WGS) entry which is preliminary data.</text>
</comment>
<name>A0ABW3HZ74_9FLAO</name>
<dbReference type="EMBL" id="JBHTJM010000002">
    <property type="protein sequence ID" value="MFD0962555.1"/>
    <property type="molecule type" value="Genomic_DNA"/>
</dbReference>
<evidence type="ECO:0008006" key="3">
    <source>
        <dbReference type="Google" id="ProtNLM"/>
    </source>
</evidence>
<protein>
    <recommendedName>
        <fullName evidence="3">Response regulatory domain-containing protein</fullName>
    </recommendedName>
</protein>
<dbReference type="Gene3D" id="3.40.50.2300">
    <property type="match status" value="1"/>
</dbReference>
<accession>A0ABW3HZ74</accession>
<dbReference type="Proteomes" id="UP001596997">
    <property type="component" value="Unassembled WGS sequence"/>
</dbReference>
<dbReference type="SUPFAM" id="SSF52172">
    <property type="entry name" value="CheY-like"/>
    <property type="match status" value="1"/>
</dbReference>
<organism evidence="1 2">
    <name type="scientific">Pseudofulvibacter geojedonensis</name>
    <dbReference type="NCBI Taxonomy" id="1123758"/>
    <lineage>
        <taxon>Bacteria</taxon>
        <taxon>Pseudomonadati</taxon>
        <taxon>Bacteroidota</taxon>
        <taxon>Flavobacteriia</taxon>
        <taxon>Flavobacteriales</taxon>
        <taxon>Flavobacteriaceae</taxon>
        <taxon>Pseudofulvibacter</taxon>
    </lineage>
</organism>
<dbReference type="RefSeq" id="WP_377712338.1">
    <property type="nucleotide sequence ID" value="NZ_JBHTJM010000002.1"/>
</dbReference>
<sequence>MNIGIIDDNKDQRETLKLALEAHLEDKESSLGVLDIFPFVTESFDEYFSWIEENEIICLIFDERMHNESEEDKGPVDYRGNELVTIIRNKFKEIPIYVITSHKGDPDLQAKFSYFEDIIDRQEFIDEGEKYVDRFIRASQRFLEENSQELNEFQELSELIASGKASKEDNERLKALQVKLDLPLNQELGERSDWLDEYESMISSLESLKEEIESKISNK</sequence>
<gene>
    <name evidence="1" type="ORF">ACFQ1O_00895</name>
</gene>
<evidence type="ECO:0000313" key="2">
    <source>
        <dbReference type="Proteomes" id="UP001596997"/>
    </source>
</evidence>
<proteinExistence type="predicted"/>
<dbReference type="InterPro" id="IPR011006">
    <property type="entry name" value="CheY-like_superfamily"/>
</dbReference>
<keyword evidence="2" id="KW-1185">Reference proteome</keyword>
<reference evidence="2" key="1">
    <citation type="journal article" date="2019" name="Int. J. Syst. Evol. Microbiol.">
        <title>The Global Catalogue of Microorganisms (GCM) 10K type strain sequencing project: providing services to taxonomists for standard genome sequencing and annotation.</title>
        <authorList>
            <consortium name="The Broad Institute Genomics Platform"/>
            <consortium name="The Broad Institute Genome Sequencing Center for Infectious Disease"/>
            <person name="Wu L."/>
            <person name="Ma J."/>
        </authorList>
    </citation>
    <scope>NUCLEOTIDE SEQUENCE [LARGE SCALE GENOMIC DNA]</scope>
    <source>
        <strain evidence="2">CCUG 62114</strain>
    </source>
</reference>
<evidence type="ECO:0000313" key="1">
    <source>
        <dbReference type="EMBL" id="MFD0962555.1"/>
    </source>
</evidence>